<dbReference type="PRINTS" id="PR01100">
    <property type="entry name" value="SHIKIMTKNASE"/>
</dbReference>
<protein>
    <recommendedName>
        <fullName evidence="7">Shikimate kinase</fullName>
        <shortName evidence="7">SK</shortName>
        <ecNumber evidence="7">2.7.1.71</ecNumber>
    </recommendedName>
</protein>
<feature type="binding site" evidence="7">
    <location>
        <position position="146"/>
    </location>
    <ligand>
        <name>substrate</name>
    </ligand>
</feature>
<dbReference type="Proteomes" id="UP000824130">
    <property type="component" value="Unassembled WGS sequence"/>
</dbReference>
<reference evidence="8" key="1">
    <citation type="submission" date="2020-10" db="EMBL/GenBank/DDBJ databases">
        <authorList>
            <person name="Gilroy R."/>
        </authorList>
    </citation>
    <scope>NUCLEOTIDE SEQUENCE</scope>
    <source>
        <strain evidence="8">ChiSjej4B22-8349</strain>
    </source>
</reference>
<feature type="binding site" evidence="7">
    <location>
        <position position="28"/>
    </location>
    <ligand>
        <name>Mg(2+)</name>
        <dbReference type="ChEBI" id="CHEBI:18420"/>
    </ligand>
</feature>
<evidence type="ECO:0000256" key="3">
    <source>
        <dbReference type="ARBA" id="ARBA00022741"/>
    </source>
</evidence>
<evidence type="ECO:0000256" key="2">
    <source>
        <dbReference type="ARBA" id="ARBA00022679"/>
    </source>
</evidence>
<keyword evidence="4 7" id="KW-0418">Kinase</keyword>
<feature type="binding site" evidence="7">
    <location>
        <position position="162"/>
    </location>
    <ligand>
        <name>ATP</name>
        <dbReference type="ChEBI" id="CHEBI:30616"/>
    </ligand>
</feature>
<comment type="catalytic activity">
    <reaction evidence="7">
        <text>shikimate + ATP = 3-phosphoshikimate + ADP + H(+)</text>
        <dbReference type="Rhea" id="RHEA:13121"/>
        <dbReference type="ChEBI" id="CHEBI:15378"/>
        <dbReference type="ChEBI" id="CHEBI:30616"/>
        <dbReference type="ChEBI" id="CHEBI:36208"/>
        <dbReference type="ChEBI" id="CHEBI:145989"/>
        <dbReference type="ChEBI" id="CHEBI:456216"/>
        <dbReference type="EC" id="2.7.1.71"/>
    </reaction>
</comment>
<dbReference type="GO" id="GO:0008652">
    <property type="term" value="P:amino acid biosynthetic process"/>
    <property type="evidence" value="ECO:0007669"/>
    <property type="project" value="UniProtKB-KW"/>
</dbReference>
<dbReference type="InterPro" id="IPR000623">
    <property type="entry name" value="Shikimate_kinase/TSH1"/>
</dbReference>
<evidence type="ECO:0000256" key="1">
    <source>
        <dbReference type="ARBA" id="ARBA00022605"/>
    </source>
</evidence>
<keyword evidence="7" id="KW-0460">Magnesium</keyword>
<evidence type="ECO:0000313" key="8">
    <source>
        <dbReference type="EMBL" id="HIU96723.1"/>
    </source>
</evidence>
<reference evidence="8" key="2">
    <citation type="journal article" date="2021" name="PeerJ">
        <title>Extensive microbial diversity within the chicken gut microbiome revealed by metagenomics and culture.</title>
        <authorList>
            <person name="Gilroy R."/>
            <person name="Ravi A."/>
            <person name="Getino M."/>
            <person name="Pursley I."/>
            <person name="Horton D.L."/>
            <person name="Alikhan N.F."/>
            <person name="Baker D."/>
            <person name="Gharbi K."/>
            <person name="Hall N."/>
            <person name="Watson M."/>
            <person name="Adriaenssens E.M."/>
            <person name="Foster-Nyarko E."/>
            <person name="Jarju S."/>
            <person name="Secka A."/>
            <person name="Antonio M."/>
            <person name="Oren A."/>
            <person name="Chaudhuri R.R."/>
            <person name="La Ragione R."/>
            <person name="Hildebrand F."/>
            <person name="Pallen M.J."/>
        </authorList>
    </citation>
    <scope>NUCLEOTIDE SEQUENCE</scope>
    <source>
        <strain evidence="8">ChiSjej4B22-8349</strain>
    </source>
</reference>
<dbReference type="EMBL" id="DVOB01000182">
    <property type="protein sequence ID" value="HIU96723.1"/>
    <property type="molecule type" value="Genomic_DNA"/>
</dbReference>
<dbReference type="GO" id="GO:0005829">
    <property type="term" value="C:cytosol"/>
    <property type="evidence" value="ECO:0007669"/>
    <property type="project" value="TreeGrafter"/>
</dbReference>
<name>A0A9D1N8T7_9FIRM</name>
<dbReference type="PANTHER" id="PTHR21087">
    <property type="entry name" value="SHIKIMATE KINASE"/>
    <property type="match status" value="1"/>
</dbReference>
<comment type="caution">
    <text evidence="7">Lacks conserved residue(s) required for the propagation of feature annotation.</text>
</comment>
<dbReference type="GO" id="GO:0004765">
    <property type="term" value="F:shikimate kinase activity"/>
    <property type="evidence" value="ECO:0007669"/>
    <property type="project" value="UniProtKB-UniRule"/>
</dbReference>
<dbReference type="AlphaFoldDB" id="A0A9D1N8T7"/>
<comment type="similarity">
    <text evidence="7">Belongs to the shikimate kinase family.</text>
</comment>
<keyword evidence="7" id="KW-0479">Metal-binding</keyword>
<comment type="cofactor">
    <cofactor evidence="7">
        <name>Mg(2+)</name>
        <dbReference type="ChEBI" id="CHEBI:18420"/>
    </cofactor>
    <text evidence="7">Binds 1 Mg(2+) ion per subunit.</text>
</comment>
<dbReference type="InterPro" id="IPR031322">
    <property type="entry name" value="Shikimate/glucono_kinase"/>
</dbReference>
<dbReference type="GO" id="GO:0005524">
    <property type="term" value="F:ATP binding"/>
    <property type="evidence" value="ECO:0007669"/>
    <property type="project" value="UniProtKB-UniRule"/>
</dbReference>
<keyword evidence="1 7" id="KW-0028">Amino-acid biosynthesis</keyword>
<feature type="binding site" evidence="7">
    <location>
        <position position="46"/>
    </location>
    <ligand>
        <name>substrate</name>
    </ligand>
</feature>
<proteinExistence type="inferred from homology"/>
<dbReference type="GO" id="GO:0000287">
    <property type="term" value="F:magnesium ion binding"/>
    <property type="evidence" value="ECO:0007669"/>
    <property type="project" value="UniProtKB-UniRule"/>
</dbReference>
<dbReference type="GO" id="GO:0009423">
    <property type="term" value="P:chorismate biosynthetic process"/>
    <property type="evidence" value="ECO:0007669"/>
    <property type="project" value="UniProtKB-UniRule"/>
</dbReference>
<evidence type="ECO:0000313" key="9">
    <source>
        <dbReference type="Proteomes" id="UP000824130"/>
    </source>
</evidence>
<dbReference type="SUPFAM" id="SSF52540">
    <property type="entry name" value="P-loop containing nucleoside triphosphate hydrolases"/>
    <property type="match status" value="1"/>
</dbReference>
<sequence length="180" mass="19955">MRGKSDRGERKRGRDNIILIGMPACGKSVTGVILAKSLKMNFLDTDLLIQEKAGKGLQDIINQEGIGIFKELEESVLTSVDVENTVIATGGSAVYYDAAMEHLKQSGIVVYIEVSLPVIKKRLRNIKTRGVAMEKGQTIDSLYRARVPLYRKYADLTVRSGRHVENTVEDMMRALQDTGV</sequence>
<evidence type="ECO:0000256" key="6">
    <source>
        <dbReference type="ARBA" id="ARBA00023141"/>
    </source>
</evidence>
<comment type="pathway">
    <text evidence="7">Metabolic intermediate biosynthesis; chorismate biosynthesis; chorismate from D-erythrose 4-phosphate and phosphoenolpyruvate: step 5/7.</text>
</comment>
<comment type="caution">
    <text evidence="8">The sequence shown here is derived from an EMBL/GenBank/DDBJ whole genome shotgun (WGS) entry which is preliminary data.</text>
</comment>
<feature type="binding site" evidence="7">
    <location>
        <position position="91"/>
    </location>
    <ligand>
        <name>substrate</name>
    </ligand>
</feature>
<dbReference type="Gene3D" id="3.40.50.300">
    <property type="entry name" value="P-loop containing nucleotide triphosphate hydrolases"/>
    <property type="match status" value="1"/>
</dbReference>
<dbReference type="PANTHER" id="PTHR21087:SF16">
    <property type="entry name" value="SHIKIMATE KINASE 1, CHLOROPLASTIC"/>
    <property type="match status" value="1"/>
</dbReference>
<dbReference type="InterPro" id="IPR027417">
    <property type="entry name" value="P-loop_NTPase"/>
</dbReference>
<comment type="subcellular location">
    <subcellularLocation>
        <location evidence="7">Cytoplasm</location>
    </subcellularLocation>
</comment>
<dbReference type="Pfam" id="PF01202">
    <property type="entry name" value="SKI"/>
    <property type="match status" value="1"/>
</dbReference>
<organism evidence="8 9">
    <name type="scientific">Candidatus Allocopromorpha excrementipullorum</name>
    <dbReference type="NCBI Taxonomy" id="2840743"/>
    <lineage>
        <taxon>Bacteria</taxon>
        <taxon>Bacillati</taxon>
        <taxon>Bacillota</taxon>
        <taxon>Clostridia</taxon>
        <taxon>Eubacteriales</taxon>
        <taxon>Eubacteriaceae</taxon>
        <taxon>Eubacteriaceae incertae sedis</taxon>
        <taxon>Candidatus Allocopromorpha</taxon>
    </lineage>
</organism>
<dbReference type="HAMAP" id="MF_00109">
    <property type="entry name" value="Shikimate_kinase"/>
    <property type="match status" value="1"/>
</dbReference>
<feature type="binding site" evidence="7">
    <location>
        <begin position="24"/>
        <end position="29"/>
    </location>
    <ligand>
        <name>ATP</name>
        <dbReference type="ChEBI" id="CHEBI:30616"/>
    </ligand>
</feature>
<dbReference type="CDD" id="cd00464">
    <property type="entry name" value="SK"/>
    <property type="match status" value="1"/>
</dbReference>
<comment type="function">
    <text evidence="7">Catalyzes the specific phosphorylation of the 3-hydroxyl group of shikimic acid using ATP as a cosubstrate.</text>
</comment>
<keyword evidence="6 7" id="KW-0057">Aromatic amino acid biosynthesis</keyword>
<evidence type="ECO:0000256" key="7">
    <source>
        <dbReference type="HAMAP-Rule" id="MF_00109"/>
    </source>
</evidence>
<gene>
    <name evidence="7" type="primary">aroK</name>
    <name evidence="8" type="ORF">IAD25_08505</name>
</gene>
<evidence type="ECO:0000256" key="4">
    <source>
        <dbReference type="ARBA" id="ARBA00022777"/>
    </source>
</evidence>
<keyword evidence="7" id="KW-0963">Cytoplasm</keyword>
<comment type="subunit">
    <text evidence="7">Monomer.</text>
</comment>
<feature type="binding site" evidence="7">
    <location>
        <position position="129"/>
    </location>
    <ligand>
        <name>ATP</name>
        <dbReference type="ChEBI" id="CHEBI:30616"/>
    </ligand>
</feature>
<keyword evidence="5 7" id="KW-0067">ATP-binding</keyword>
<dbReference type="GO" id="GO:0009073">
    <property type="term" value="P:aromatic amino acid family biosynthetic process"/>
    <property type="evidence" value="ECO:0007669"/>
    <property type="project" value="UniProtKB-KW"/>
</dbReference>
<keyword evidence="2 7" id="KW-0808">Transferase</keyword>
<accession>A0A9D1N8T7</accession>
<dbReference type="EC" id="2.7.1.71" evidence="7"/>
<keyword evidence="3 7" id="KW-0547">Nucleotide-binding</keyword>
<evidence type="ECO:0000256" key="5">
    <source>
        <dbReference type="ARBA" id="ARBA00022840"/>
    </source>
</evidence>